<name>A0ABY0URN4_9PSED</name>
<dbReference type="InterPro" id="IPR045664">
    <property type="entry name" value="DUF6387"/>
</dbReference>
<dbReference type="EMBL" id="LT629760">
    <property type="protein sequence ID" value="SDT08501.1"/>
    <property type="molecule type" value="Genomic_DNA"/>
</dbReference>
<dbReference type="Pfam" id="PF19924">
    <property type="entry name" value="DUF6387"/>
    <property type="match status" value="1"/>
</dbReference>
<evidence type="ECO:0000313" key="2">
    <source>
        <dbReference type="Proteomes" id="UP000183126"/>
    </source>
</evidence>
<dbReference type="RefSeq" id="WP_139136779.1">
    <property type="nucleotide sequence ID" value="NZ_JYLK01000006.1"/>
</dbReference>
<gene>
    <name evidence="1" type="ORF">SAMN04490205_4699</name>
</gene>
<sequence length="302" mass="33926">MRRFKRWPELEIYERLEPYYYSADFPPRWFKLENYTSIVNKSVAAWSEAVSARNFVKSTLADEGADDASWAMYFMSSFYLAQKTLFELNEEDLAAGGREAALVDMDAFSYAKHLSAYLQLAPDLPLDEILDYENGLSIIPPSDASQELLKQYAQVTNLPVWGMPADIRGKLFSQMGSLVPVYLDLAAPDELIAETAVEYAKSVREKLGISNQKQKVTVKDISKWIDQRLLAYIDLTLWFEAVGAKPPIHQIADLIFPEKLDVDTSEFIRKTVRKNAHLLMSASIGGALTAQAGTNDFADADG</sequence>
<protein>
    <submittedName>
        <fullName evidence="1">Uncharacterized protein</fullName>
    </submittedName>
</protein>
<organism evidence="1 2">
    <name type="scientific">Pseudomonas trivialis</name>
    <dbReference type="NCBI Taxonomy" id="200450"/>
    <lineage>
        <taxon>Bacteria</taxon>
        <taxon>Pseudomonadati</taxon>
        <taxon>Pseudomonadota</taxon>
        <taxon>Gammaproteobacteria</taxon>
        <taxon>Pseudomonadales</taxon>
        <taxon>Pseudomonadaceae</taxon>
        <taxon>Pseudomonas</taxon>
    </lineage>
</organism>
<proteinExistence type="predicted"/>
<accession>A0ABY0URN4</accession>
<reference evidence="1 2" key="1">
    <citation type="submission" date="2016-10" db="EMBL/GenBank/DDBJ databases">
        <authorList>
            <person name="Varghese N."/>
            <person name="Submissions S."/>
        </authorList>
    </citation>
    <scope>NUCLEOTIDE SEQUENCE [LARGE SCALE GENOMIC DNA]</scope>
    <source>
        <strain evidence="1 2">BS3111</strain>
    </source>
</reference>
<dbReference type="Proteomes" id="UP000183126">
    <property type="component" value="Chromosome I"/>
</dbReference>
<keyword evidence="2" id="KW-1185">Reference proteome</keyword>
<evidence type="ECO:0000313" key="1">
    <source>
        <dbReference type="EMBL" id="SDT08501.1"/>
    </source>
</evidence>